<dbReference type="Pfam" id="PF00389">
    <property type="entry name" value="2-Hacid_dh"/>
    <property type="match status" value="1"/>
</dbReference>
<dbReference type="Pfam" id="PF02826">
    <property type="entry name" value="2-Hacid_dh_C"/>
    <property type="match status" value="1"/>
</dbReference>
<sequence>MRVMFCGRAFPEMPSYLIDAFKGQHEVLIWDGAFESMPSNIDVIIPRAMRIGPAEMDRSGAKLIQQFGVGLDGVDIPAAIERGIAVANVPGTGANADSVAEHAIMLILMLLRQVKATQESVRSGILGGPAGKALLGQTVCLYGLGSIAEAIATRITPFGVRLIGLTRTLDSAKTARFRLERCYPTENIKTCLSQTDILIMCVRHTRETTDLVGEAELRWLRQGGLVINIARGGLINREGLEKCLADGHLGGAGLDVFWEEPADPADTLLTYPNVVATPHVAGITDRSLCDIADEVCANILRFARHEPLRHRVA</sequence>
<dbReference type="GO" id="GO:0016618">
    <property type="term" value="F:hydroxypyruvate reductase [NAD(P)H] activity"/>
    <property type="evidence" value="ECO:0007669"/>
    <property type="project" value="TreeGrafter"/>
</dbReference>
<evidence type="ECO:0000256" key="1">
    <source>
        <dbReference type="ARBA" id="ARBA00023002"/>
    </source>
</evidence>
<evidence type="ECO:0000256" key="3">
    <source>
        <dbReference type="RuleBase" id="RU003719"/>
    </source>
</evidence>
<dbReference type="SUPFAM" id="SSF52283">
    <property type="entry name" value="Formate/glycerate dehydrogenase catalytic domain-like"/>
    <property type="match status" value="1"/>
</dbReference>
<dbReference type="Gene3D" id="3.40.50.720">
    <property type="entry name" value="NAD(P)-binding Rossmann-like Domain"/>
    <property type="match status" value="2"/>
</dbReference>
<dbReference type="GO" id="GO:0030267">
    <property type="term" value="F:glyoxylate reductase (NADPH) activity"/>
    <property type="evidence" value="ECO:0007669"/>
    <property type="project" value="TreeGrafter"/>
</dbReference>
<keyword evidence="2" id="KW-0520">NAD</keyword>
<feature type="domain" description="D-isomer specific 2-hydroxyacid dehydrogenase catalytic" evidence="4">
    <location>
        <begin position="59"/>
        <end position="312"/>
    </location>
</feature>
<keyword evidence="1 3" id="KW-0560">Oxidoreductase</keyword>
<dbReference type="PROSITE" id="PS00671">
    <property type="entry name" value="D_2_HYDROXYACID_DH_3"/>
    <property type="match status" value="1"/>
</dbReference>
<dbReference type="RefSeq" id="WP_163994445.1">
    <property type="nucleotide sequence ID" value="NZ_WUEY01000039.1"/>
</dbReference>
<gene>
    <name evidence="6" type="ORF">GR212_35185</name>
</gene>
<dbReference type="GO" id="GO:0005829">
    <property type="term" value="C:cytosol"/>
    <property type="evidence" value="ECO:0007669"/>
    <property type="project" value="TreeGrafter"/>
</dbReference>
<dbReference type="InterPro" id="IPR029753">
    <property type="entry name" value="D-isomer_DH_CS"/>
</dbReference>
<dbReference type="GO" id="GO:0051287">
    <property type="term" value="F:NAD binding"/>
    <property type="evidence" value="ECO:0007669"/>
    <property type="project" value="InterPro"/>
</dbReference>
<evidence type="ECO:0000313" key="6">
    <source>
        <dbReference type="EMBL" id="NEI74788.1"/>
    </source>
</evidence>
<accession>A0A6L9UJM8</accession>
<dbReference type="InterPro" id="IPR036291">
    <property type="entry name" value="NAD(P)-bd_dom_sf"/>
</dbReference>
<evidence type="ECO:0000259" key="4">
    <source>
        <dbReference type="Pfam" id="PF00389"/>
    </source>
</evidence>
<dbReference type="SUPFAM" id="SSF51735">
    <property type="entry name" value="NAD(P)-binding Rossmann-fold domains"/>
    <property type="match status" value="1"/>
</dbReference>
<dbReference type="InterPro" id="IPR006139">
    <property type="entry name" value="D-isomer_2_OHA_DH_cat_dom"/>
</dbReference>
<dbReference type="EMBL" id="WUEY01000039">
    <property type="protein sequence ID" value="NEI74788.1"/>
    <property type="molecule type" value="Genomic_DNA"/>
</dbReference>
<dbReference type="AlphaFoldDB" id="A0A6L9UJM8"/>
<protein>
    <submittedName>
        <fullName evidence="6">Hydroxyacid dehydrogenase</fullName>
    </submittedName>
</protein>
<feature type="domain" description="D-isomer specific 2-hydroxyacid dehydrogenase NAD-binding" evidence="5">
    <location>
        <begin position="104"/>
        <end position="281"/>
    </location>
</feature>
<dbReference type="PANTHER" id="PTHR10996">
    <property type="entry name" value="2-HYDROXYACID DEHYDROGENASE-RELATED"/>
    <property type="match status" value="1"/>
</dbReference>
<comment type="similarity">
    <text evidence="3">Belongs to the D-isomer specific 2-hydroxyacid dehydrogenase family.</text>
</comment>
<dbReference type="Proteomes" id="UP000483035">
    <property type="component" value="Unassembled WGS sequence"/>
</dbReference>
<dbReference type="PANTHER" id="PTHR10996:SF178">
    <property type="entry name" value="2-HYDROXYACID DEHYDROGENASE YGL185C-RELATED"/>
    <property type="match status" value="1"/>
</dbReference>
<dbReference type="InterPro" id="IPR006140">
    <property type="entry name" value="D-isomer_DH_NAD-bd"/>
</dbReference>
<evidence type="ECO:0000313" key="7">
    <source>
        <dbReference type="Proteomes" id="UP000483035"/>
    </source>
</evidence>
<evidence type="ECO:0000256" key="2">
    <source>
        <dbReference type="ARBA" id="ARBA00023027"/>
    </source>
</evidence>
<proteinExistence type="inferred from homology"/>
<name>A0A6L9UJM8_9HYPH</name>
<dbReference type="InterPro" id="IPR050223">
    <property type="entry name" value="D-isomer_2-hydroxyacid_DH"/>
</dbReference>
<comment type="caution">
    <text evidence="6">The sequence shown here is derived from an EMBL/GenBank/DDBJ whole genome shotgun (WGS) entry which is preliminary data.</text>
</comment>
<evidence type="ECO:0000259" key="5">
    <source>
        <dbReference type="Pfam" id="PF02826"/>
    </source>
</evidence>
<reference evidence="6 7" key="1">
    <citation type="submission" date="2019-12" db="EMBL/GenBank/DDBJ databases">
        <title>Rhizobium genotypes associated with high levels of biological nitrogen fixation by grain legumes in a temperate-maritime cropping system.</title>
        <authorList>
            <person name="Maluk M."/>
            <person name="Francesc Ferrando Molina F."/>
            <person name="Lopez Del Egido L."/>
            <person name="Lafos M."/>
            <person name="Langarica-Fuentes A."/>
            <person name="Gebre Yohannes G."/>
            <person name="Young M.W."/>
            <person name="Martin P."/>
            <person name="Gantlett R."/>
            <person name="Kenicer G."/>
            <person name="Hawes C."/>
            <person name="Begg G.S."/>
            <person name="Quilliam R.S."/>
            <person name="Squire G.R."/>
            <person name="Poole P.S."/>
            <person name="Young P.W."/>
            <person name="Iannetta P.M."/>
            <person name="James E.K."/>
        </authorList>
    </citation>
    <scope>NUCLEOTIDE SEQUENCE [LARGE SCALE GENOMIC DNA]</scope>
    <source>
        <strain evidence="6 7">JHI1118</strain>
    </source>
</reference>
<organism evidence="6 7">
    <name type="scientific">Rhizobium lusitanum</name>
    <dbReference type="NCBI Taxonomy" id="293958"/>
    <lineage>
        <taxon>Bacteria</taxon>
        <taxon>Pseudomonadati</taxon>
        <taxon>Pseudomonadota</taxon>
        <taxon>Alphaproteobacteria</taxon>
        <taxon>Hyphomicrobiales</taxon>
        <taxon>Rhizobiaceae</taxon>
        <taxon>Rhizobium/Agrobacterium group</taxon>
        <taxon>Rhizobium</taxon>
    </lineage>
</organism>